<evidence type="ECO:0000256" key="2">
    <source>
        <dbReference type="ARBA" id="ARBA00022692"/>
    </source>
</evidence>
<feature type="domain" description="Glucose receptor Git3-like N-terminal" evidence="8">
    <location>
        <begin position="67"/>
        <end position="255"/>
    </location>
</feature>
<proteinExistence type="predicted"/>
<evidence type="ECO:0000256" key="4">
    <source>
        <dbReference type="ARBA" id="ARBA00023136"/>
    </source>
</evidence>
<dbReference type="Pfam" id="PF11710">
    <property type="entry name" value="Git3"/>
    <property type="match status" value="1"/>
</dbReference>
<dbReference type="RefSeq" id="XP_033388407.1">
    <property type="nucleotide sequence ID" value="XM_033531746.1"/>
</dbReference>
<dbReference type="OrthoDB" id="5368598at2759"/>
<sequence>MARFRVNIKCDSRRFSYVHPCSAMYILLLPLVALASTANATPVPKSNLSSHQSVATSNPFGRRATFNVRVAAATCAAVSMTACCVAFYWFYRMEKRFRHRLIMILIFGDLIKTTWLFIFAIVSMYQGTVFTTSSFCQASGFFIQYGLETSDYAVLVISIHGAFQVFRPSVVSQNDGLYKYRNIVYAGAFILPMMMASLAFINPHWGYMSVGAFCGLPIRPFWYRLALNWIPRYIVAVVILALAIAIYAHVGFEFRAFSRYDHQHKTSLSTATPMLSVAGDADAATIPESSRAQSMDTQAFKGRRPSSVMNDMVSLRRPSTVMFETDLIRPPHTPLDLESRAQSAPPEILPVAPVPPSMHVLSDLALSSFKIQPSKPDGSLENNPSSSLSALNTPAAIAEEHAPSPFSDTAQSPIQRQLIRQRARIHRQLRLMFIYPLVYVLMWLVPFIMHCMNYDDRWAAHPVYWLSFLATICITLMGAVDCLIFSLRERPWRHIPHSDGSFRGSFLCWRTEVNPRPRVTRPSEALQRALTETAPYNYFSPSATVIEQPVKAKVPGFPNIMDMVPRVRSSGGSDSQRAAAGLARERLEKEKEDRLVGWRSRSRVLGGAASRHTLDGIDSRGEEEAERLDVVGGDAEKGKEKESV</sequence>
<feature type="domain" description="G protein-coupled receptor GPR1/2/3 C-terminal" evidence="9">
    <location>
        <begin position="421"/>
        <end position="494"/>
    </location>
</feature>
<dbReference type="AlphaFoldDB" id="A0A6A5Y3L9"/>
<feature type="signal peptide" evidence="7">
    <location>
        <begin position="1"/>
        <end position="40"/>
    </location>
</feature>
<evidence type="ECO:0000256" key="3">
    <source>
        <dbReference type="ARBA" id="ARBA00022989"/>
    </source>
</evidence>
<accession>A0A6A5Y3L9</accession>
<dbReference type="InterPro" id="IPR022596">
    <property type="entry name" value="GPR1/2/3_C"/>
</dbReference>
<dbReference type="PANTHER" id="PTHR23112">
    <property type="entry name" value="G PROTEIN-COUPLED RECEPTOR 157-RELATED"/>
    <property type="match status" value="1"/>
</dbReference>
<evidence type="ECO:0008006" key="12">
    <source>
        <dbReference type="Google" id="ProtNLM"/>
    </source>
</evidence>
<comment type="subcellular location">
    <subcellularLocation>
        <location evidence="1">Membrane</location>
        <topology evidence="1">Multi-pass membrane protein</topology>
    </subcellularLocation>
</comment>
<feature type="transmembrane region" description="Helical" evidence="6">
    <location>
        <begin position="230"/>
        <end position="250"/>
    </location>
</feature>
<feature type="region of interest" description="Disordered" evidence="5">
    <location>
        <begin position="607"/>
        <end position="644"/>
    </location>
</feature>
<evidence type="ECO:0000259" key="8">
    <source>
        <dbReference type="Pfam" id="PF11710"/>
    </source>
</evidence>
<evidence type="ECO:0000259" key="9">
    <source>
        <dbReference type="Pfam" id="PF11970"/>
    </source>
</evidence>
<evidence type="ECO:0000313" key="10">
    <source>
        <dbReference type="EMBL" id="KAF2020068.1"/>
    </source>
</evidence>
<reference evidence="10" key="1">
    <citation type="journal article" date="2020" name="Stud. Mycol.">
        <title>101 Dothideomycetes genomes: a test case for predicting lifestyles and emergence of pathogens.</title>
        <authorList>
            <person name="Haridas S."/>
            <person name="Albert R."/>
            <person name="Binder M."/>
            <person name="Bloem J."/>
            <person name="Labutti K."/>
            <person name="Salamov A."/>
            <person name="Andreopoulos B."/>
            <person name="Baker S."/>
            <person name="Barry K."/>
            <person name="Bills G."/>
            <person name="Bluhm B."/>
            <person name="Cannon C."/>
            <person name="Castanera R."/>
            <person name="Culley D."/>
            <person name="Daum C."/>
            <person name="Ezra D."/>
            <person name="Gonzalez J."/>
            <person name="Henrissat B."/>
            <person name="Kuo A."/>
            <person name="Liang C."/>
            <person name="Lipzen A."/>
            <person name="Lutzoni F."/>
            <person name="Magnuson J."/>
            <person name="Mondo S."/>
            <person name="Nolan M."/>
            <person name="Ohm R."/>
            <person name="Pangilinan J."/>
            <person name="Park H.-J."/>
            <person name="Ramirez L."/>
            <person name="Alfaro M."/>
            <person name="Sun H."/>
            <person name="Tritt A."/>
            <person name="Yoshinaga Y."/>
            <person name="Zwiers L.-H."/>
            <person name="Turgeon B."/>
            <person name="Goodwin S."/>
            <person name="Spatafora J."/>
            <person name="Crous P."/>
            <person name="Grigoriev I."/>
        </authorList>
    </citation>
    <scope>NUCLEOTIDE SEQUENCE</scope>
    <source>
        <strain evidence="10">CBS 175.79</strain>
    </source>
</reference>
<keyword evidence="3 6" id="KW-1133">Transmembrane helix</keyword>
<dbReference type="GO" id="GO:0004930">
    <property type="term" value="F:G protein-coupled receptor activity"/>
    <property type="evidence" value="ECO:0007669"/>
    <property type="project" value="TreeGrafter"/>
</dbReference>
<feature type="transmembrane region" description="Helical" evidence="6">
    <location>
        <begin position="429"/>
        <end position="449"/>
    </location>
</feature>
<dbReference type="Pfam" id="PF11970">
    <property type="entry name" value="GPR_Gpa2_C"/>
    <property type="match status" value="1"/>
</dbReference>
<feature type="compositionally biased region" description="Basic and acidic residues" evidence="5">
    <location>
        <begin position="634"/>
        <end position="644"/>
    </location>
</feature>
<evidence type="ECO:0000256" key="5">
    <source>
        <dbReference type="SAM" id="MobiDB-lite"/>
    </source>
</evidence>
<feature type="compositionally biased region" description="Basic and acidic residues" evidence="5">
    <location>
        <begin position="612"/>
        <end position="622"/>
    </location>
</feature>
<feature type="transmembrane region" description="Helical" evidence="6">
    <location>
        <begin position="102"/>
        <end position="125"/>
    </location>
</feature>
<evidence type="ECO:0000313" key="11">
    <source>
        <dbReference type="Proteomes" id="UP000799778"/>
    </source>
</evidence>
<dbReference type="InterPro" id="IPR023041">
    <property type="entry name" value="Glucose_rcpt_Git3-like_N"/>
</dbReference>
<name>A0A6A5Y3L9_9PLEO</name>
<keyword evidence="11" id="KW-1185">Reference proteome</keyword>
<dbReference type="EMBL" id="ML978067">
    <property type="protein sequence ID" value="KAF2020068.1"/>
    <property type="molecule type" value="Genomic_DNA"/>
</dbReference>
<protein>
    <recommendedName>
        <fullName evidence="12">G protein-coupled glucose receptor regulating Gpa2-domain-containing protein</fullName>
    </recommendedName>
</protein>
<feature type="transmembrane region" description="Helical" evidence="6">
    <location>
        <begin position="152"/>
        <end position="170"/>
    </location>
</feature>
<gene>
    <name evidence="10" type="ORF">BU24DRAFT_459683</name>
</gene>
<keyword evidence="2 6" id="KW-0812">Transmembrane</keyword>
<dbReference type="GeneID" id="54289143"/>
<evidence type="ECO:0000256" key="1">
    <source>
        <dbReference type="ARBA" id="ARBA00004141"/>
    </source>
</evidence>
<dbReference type="SUPFAM" id="SSF81321">
    <property type="entry name" value="Family A G protein-coupled receptor-like"/>
    <property type="match status" value="1"/>
</dbReference>
<evidence type="ECO:0000256" key="6">
    <source>
        <dbReference type="SAM" id="Phobius"/>
    </source>
</evidence>
<feature type="chain" id="PRO_5025672404" description="G protein-coupled glucose receptor regulating Gpa2-domain-containing protein" evidence="7">
    <location>
        <begin position="41"/>
        <end position="644"/>
    </location>
</feature>
<dbReference type="GO" id="GO:0007189">
    <property type="term" value="P:adenylate cyclase-activating G protein-coupled receptor signaling pathway"/>
    <property type="evidence" value="ECO:0007669"/>
    <property type="project" value="TreeGrafter"/>
</dbReference>
<keyword evidence="4 6" id="KW-0472">Membrane</keyword>
<evidence type="ECO:0000256" key="7">
    <source>
        <dbReference type="SAM" id="SignalP"/>
    </source>
</evidence>
<feature type="transmembrane region" description="Helical" evidence="6">
    <location>
        <begin position="464"/>
        <end position="487"/>
    </location>
</feature>
<feature type="transmembrane region" description="Helical" evidence="6">
    <location>
        <begin position="64"/>
        <end position="90"/>
    </location>
</feature>
<keyword evidence="7" id="KW-0732">Signal</keyword>
<dbReference type="PANTHER" id="PTHR23112:SF37">
    <property type="entry name" value="G PROTEIN-COUPLED RECEPTOR GPR1"/>
    <property type="match status" value="1"/>
</dbReference>
<feature type="transmembrane region" description="Helical" evidence="6">
    <location>
        <begin position="182"/>
        <end position="201"/>
    </location>
</feature>
<dbReference type="GO" id="GO:0005886">
    <property type="term" value="C:plasma membrane"/>
    <property type="evidence" value="ECO:0007669"/>
    <property type="project" value="TreeGrafter"/>
</dbReference>
<dbReference type="Proteomes" id="UP000799778">
    <property type="component" value="Unassembled WGS sequence"/>
</dbReference>
<organism evidence="10 11">
    <name type="scientific">Aaosphaeria arxii CBS 175.79</name>
    <dbReference type="NCBI Taxonomy" id="1450172"/>
    <lineage>
        <taxon>Eukaryota</taxon>
        <taxon>Fungi</taxon>
        <taxon>Dikarya</taxon>
        <taxon>Ascomycota</taxon>
        <taxon>Pezizomycotina</taxon>
        <taxon>Dothideomycetes</taxon>
        <taxon>Pleosporomycetidae</taxon>
        <taxon>Pleosporales</taxon>
        <taxon>Pleosporales incertae sedis</taxon>
        <taxon>Aaosphaeria</taxon>
    </lineage>
</organism>